<keyword evidence="3" id="KW-1185">Reference proteome</keyword>
<dbReference type="Gene3D" id="1.25.40.20">
    <property type="entry name" value="Ankyrin repeat-containing domain"/>
    <property type="match status" value="1"/>
</dbReference>
<organism evidence="2 3">
    <name type="scientific">Ilyodon furcidens</name>
    <name type="common">goldbreast splitfin</name>
    <dbReference type="NCBI Taxonomy" id="33524"/>
    <lineage>
        <taxon>Eukaryota</taxon>
        <taxon>Metazoa</taxon>
        <taxon>Chordata</taxon>
        <taxon>Craniata</taxon>
        <taxon>Vertebrata</taxon>
        <taxon>Euteleostomi</taxon>
        <taxon>Actinopterygii</taxon>
        <taxon>Neopterygii</taxon>
        <taxon>Teleostei</taxon>
        <taxon>Neoteleostei</taxon>
        <taxon>Acanthomorphata</taxon>
        <taxon>Ovalentaria</taxon>
        <taxon>Atherinomorphae</taxon>
        <taxon>Cyprinodontiformes</taxon>
        <taxon>Goodeidae</taxon>
        <taxon>Ilyodon</taxon>
    </lineage>
</organism>
<proteinExistence type="predicted"/>
<dbReference type="EMBL" id="JAHRIQ010005049">
    <property type="protein sequence ID" value="MEQ2222963.1"/>
    <property type="molecule type" value="Genomic_DNA"/>
</dbReference>
<dbReference type="InterPro" id="IPR036770">
    <property type="entry name" value="Ankyrin_rpt-contain_sf"/>
</dbReference>
<protein>
    <submittedName>
        <fullName evidence="2">Uncharacterized protein</fullName>
    </submittedName>
</protein>
<dbReference type="Pfam" id="PF12796">
    <property type="entry name" value="Ank_2"/>
    <property type="match status" value="1"/>
</dbReference>
<dbReference type="Proteomes" id="UP001482620">
    <property type="component" value="Unassembled WGS sequence"/>
</dbReference>
<dbReference type="PANTHER" id="PTHR24157">
    <property type="entry name" value="ANKYRIN REPEAT, SAM AND BASIC LEUCINE ZIPPER DOMAIN-CONTAINING PROTEIN 1"/>
    <property type="match status" value="1"/>
</dbReference>
<dbReference type="PROSITE" id="PS50297">
    <property type="entry name" value="ANK_REP_REGION"/>
    <property type="match status" value="1"/>
</dbReference>
<accession>A0ABV0SQT9</accession>
<evidence type="ECO:0000256" key="1">
    <source>
        <dbReference type="PROSITE-ProRule" id="PRU00023"/>
    </source>
</evidence>
<dbReference type="SUPFAM" id="SSF48403">
    <property type="entry name" value="Ankyrin repeat"/>
    <property type="match status" value="1"/>
</dbReference>
<gene>
    <name evidence="2" type="ORF">ILYODFUR_031908</name>
</gene>
<dbReference type="PROSITE" id="PS50088">
    <property type="entry name" value="ANK_REPEAT"/>
    <property type="match status" value="2"/>
</dbReference>
<dbReference type="PANTHER" id="PTHR24157:SF3">
    <property type="entry name" value="ANKYRIN REPEAT, SAM AND BASIC LEUCINE ZIPPER DOMAIN-CONTAINING PROTEIN 1"/>
    <property type="match status" value="1"/>
</dbReference>
<feature type="repeat" description="ANK" evidence="1">
    <location>
        <begin position="39"/>
        <end position="71"/>
    </location>
</feature>
<comment type="caution">
    <text evidence="2">The sequence shown here is derived from an EMBL/GenBank/DDBJ whole genome shotgun (WGS) entry which is preliminary data.</text>
</comment>
<dbReference type="SMART" id="SM00248">
    <property type="entry name" value="ANK"/>
    <property type="match status" value="3"/>
</dbReference>
<feature type="repeat" description="ANK" evidence="1">
    <location>
        <begin position="72"/>
        <end position="104"/>
    </location>
</feature>
<sequence length="182" mass="19854">MCYFIHNSSQFAYNKGQSVWLCADFPVLQGSDLRLGDFDGRTPLHVAACEGHLRLVQYLLNQGASVHAKDRYGDTPLCNAVRFRHKEVVRLLRKTGAHFSREQMEEAGTELCSLAASGDKDGLDIWRIAGADMTKPGYDGKTAIEVAQAAGSKDVVEFLTSNITSKSMNGAGIEFTAIPTVL</sequence>
<evidence type="ECO:0000313" key="2">
    <source>
        <dbReference type="EMBL" id="MEQ2222963.1"/>
    </source>
</evidence>
<keyword evidence="1" id="KW-0040">ANK repeat</keyword>
<evidence type="ECO:0000313" key="3">
    <source>
        <dbReference type="Proteomes" id="UP001482620"/>
    </source>
</evidence>
<dbReference type="InterPro" id="IPR002110">
    <property type="entry name" value="Ankyrin_rpt"/>
</dbReference>
<name>A0ABV0SQT9_9TELE</name>
<reference evidence="2 3" key="1">
    <citation type="submission" date="2021-06" db="EMBL/GenBank/DDBJ databases">
        <authorList>
            <person name="Palmer J.M."/>
        </authorList>
    </citation>
    <scope>NUCLEOTIDE SEQUENCE [LARGE SCALE GENOMIC DNA]</scope>
    <source>
        <strain evidence="3">if_2019</strain>
        <tissue evidence="2">Muscle</tissue>
    </source>
</reference>
<dbReference type="PRINTS" id="PR01415">
    <property type="entry name" value="ANKYRIN"/>
</dbReference>